<name>A0A1H8ZB03_9BACI</name>
<dbReference type="Proteomes" id="UP000198733">
    <property type="component" value="Unassembled WGS sequence"/>
</dbReference>
<organism evidence="1 2">
    <name type="scientific">Virgibacillus subterraneus</name>
    <dbReference type="NCBI Taxonomy" id="621109"/>
    <lineage>
        <taxon>Bacteria</taxon>
        <taxon>Bacillati</taxon>
        <taxon>Bacillota</taxon>
        <taxon>Bacilli</taxon>
        <taxon>Bacillales</taxon>
        <taxon>Bacillaceae</taxon>
        <taxon>Virgibacillus</taxon>
    </lineage>
</organism>
<evidence type="ECO:0000313" key="1">
    <source>
        <dbReference type="EMBL" id="SEP61584.1"/>
    </source>
</evidence>
<dbReference type="EMBL" id="FOEH01000001">
    <property type="protein sequence ID" value="SEP61584.1"/>
    <property type="molecule type" value="Genomic_DNA"/>
</dbReference>
<accession>A0A1H8ZB03</accession>
<sequence>MKNLYKKDIPGMQVREVIKPIPDRVDGNAHIQLNLPLTVETRKKV</sequence>
<comment type="caution">
    <text evidence="1">The sequence shown here is derived from an EMBL/GenBank/DDBJ whole genome shotgun (WGS) entry which is preliminary data.</text>
</comment>
<dbReference type="RefSeq" id="WP_175476676.1">
    <property type="nucleotide sequence ID" value="NZ_FOEH01000001.1"/>
</dbReference>
<protein>
    <submittedName>
        <fullName evidence="1">Uncharacterized protein</fullName>
    </submittedName>
</protein>
<reference evidence="1 2" key="1">
    <citation type="submission" date="2016-10" db="EMBL/GenBank/DDBJ databases">
        <authorList>
            <person name="Varghese N."/>
            <person name="Submissions S."/>
        </authorList>
    </citation>
    <scope>NUCLEOTIDE SEQUENCE [LARGE SCALE GENOMIC DNA]</scope>
    <source>
        <strain evidence="1 2">CGMCC 1.7734</strain>
    </source>
</reference>
<evidence type="ECO:0000313" key="2">
    <source>
        <dbReference type="Proteomes" id="UP000198733"/>
    </source>
</evidence>
<gene>
    <name evidence="1" type="ORF">SAMN05216232_0360</name>
</gene>
<proteinExistence type="predicted"/>
<keyword evidence="2" id="KW-1185">Reference proteome</keyword>